<dbReference type="PANTHER" id="PTHR19854:SF1">
    <property type="entry name" value="GUANINE NUCLEOTIDE-BINDING PROTEIN SUBUNIT BETA-LIKE PROTEIN 1"/>
    <property type="match status" value="1"/>
</dbReference>
<evidence type="ECO:0000256" key="5">
    <source>
        <dbReference type="PROSITE-ProRule" id="PRU00221"/>
    </source>
</evidence>
<reference evidence="6 7" key="1">
    <citation type="journal article" date="2019" name="Nat. Ecol. Evol.">
        <title>Megaphylogeny resolves global patterns of mushroom evolution.</title>
        <authorList>
            <person name="Varga T."/>
            <person name="Krizsan K."/>
            <person name="Foldi C."/>
            <person name="Dima B."/>
            <person name="Sanchez-Garcia M."/>
            <person name="Sanchez-Ramirez S."/>
            <person name="Szollosi G.J."/>
            <person name="Szarkandi J.G."/>
            <person name="Papp V."/>
            <person name="Albert L."/>
            <person name="Andreopoulos W."/>
            <person name="Angelini C."/>
            <person name="Antonin V."/>
            <person name="Barry K.W."/>
            <person name="Bougher N.L."/>
            <person name="Buchanan P."/>
            <person name="Buyck B."/>
            <person name="Bense V."/>
            <person name="Catcheside P."/>
            <person name="Chovatia M."/>
            <person name="Cooper J."/>
            <person name="Damon W."/>
            <person name="Desjardin D."/>
            <person name="Finy P."/>
            <person name="Geml J."/>
            <person name="Haridas S."/>
            <person name="Hughes K."/>
            <person name="Justo A."/>
            <person name="Karasinski D."/>
            <person name="Kautmanova I."/>
            <person name="Kiss B."/>
            <person name="Kocsube S."/>
            <person name="Kotiranta H."/>
            <person name="LaButti K.M."/>
            <person name="Lechner B.E."/>
            <person name="Liimatainen K."/>
            <person name="Lipzen A."/>
            <person name="Lukacs Z."/>
            <person name="Mihaltcheva S."/>
            <person name="Morgado L.N."/>
            <person name="Niskanen T."/>
            <person name="Noordeloos M.E."/>
            <person name="Ohm R.A."/>
            <person name="Ortiz-Santana B."/>
            <person name="Ovrebo C."/>
            <person name="Racz N."/>
            <person name="Riley R."/>
            <person name="Savchenko A."/>
            <person name="Shiryaev A."/>
            <person name="Soop K."/>
            <person name="Spirin V."/>
            <person name="Szebenyi C."/>
            <person name="Tomsovsky M."/>
            <person name="Tulloss R.E."/>
            <person name="Uehling J."/>
            <person name="Grigoriev I.V."/>
            <person name="Vagvolgyi C."/>
            <person name="Papp T."/>
            <person name="Martin F.M."/>
            <person name="Miettinen O."/>
            <person name="Hibbett D.S."/>
            <person name="Nagy L.G."/>
        </authorList>
    </citation>
    <scope>NUCLEOTIDE SEQUENCE [LARGE SCALE GENOMIC DNA]</scope>
    <source>
        <strain evidence="6 7">CBS 309.79</strain>
    </source>
</reference>
<evidence type="ECO:0000313" key="7">
    <source>
        <dbReference type="Proteomes" id="UP000305067"/>
    </source>
</evidence>
<feature type="repeat" description="WD" evidence="5">
    <location>
        <begin position="398"/>
        <end position="417"/>
    </location>
</feature>
<dbReference type="AlphaFoldDB" id="A0A5C3QBS9"/>
<dbReference type="Pfam" id="PF00400">
    <property type="entry name" value="WD40"/>
    <property type="match status" value="2"/>
</dbReference>
<dbReference type="EMBL" id="ML178838">
    <property type="protein sequence ID" value="TFK98627.1"/>
    <property type="molecule type" value="Genomic_DNA"/>
</dbReference>
<comment type="similarity">
    <text evidence="3">Belongs to the WD repeat ASA1 family.</text>
</comment>
<dbReference type="InterPro" id="IPR015943">
    <property type="entry name" value="WD40/YVTN_repeat-like_dom_sf"/>
</dbReference>
<evidence type="ECO:0000256" key="1">
    <source>
        <dbReference type="ARBA" id="ARBA00022574"/>
    </source>
</evidence>
<dbReference type="SMART" id="SM00320">
    <property type="entry name" value="WD40"/>
    <property type="match status" value="5"/>
</dbReference>
<dbReference type="Gene3D" id="2.130.10.10">
    <property type="entry name" value="YVTN repeat-like/Quinoprotein amine dehydrogenase"/>
    <property type="match status" value="2"/>
</dbReference>
<dbReference type="InterPro" id="IPR001680">
    <property type="entry name" value="WD40_rpt"/>
</dbReference>
<protein>
    <recommendedName>
        <fullName evidence="4">ASTRA-associated protein 1</fullName>
    </recommendedName>
</protein>
<sequence>MPFHDPPPLPRHILRHHRHPVSSLHISRDNERIYSADSSGLVAVTSTRTIRPIAKWQAHKDSVLGIQEWGDSIITHARDNKIHVWTRITESPPSASIGASAALPDLPVPDSRESTDVNALNFCRFSLLDLGVNLNATLAGVRDPQTANPQVRRALIAVPNLVQSELADIWAVPGFERLHAAIGTPEFTSERGTKESTGISMALHLFTSDSLASTSSDPTPTLNLLSAYENGSVQLRRYTPPRNNERRRGPYRTIEGRGWQVTWSYKAHNETVMGMSISLPNTLALTVSADHLIGRYDLAPTDQPTPSGSVHRTKHPGNSAITIHDDGKLCAVGSWDGRVRLFSTRSLKALGTLSYHKESCQAVAFAHPLPPDPEADVGEEEEEFGLSVEEKSSRSRWLVAGGKDGRVSVWELKEFAR</sequence>
<dbReference type="PROSITE" id="PS50082">
    <property type="entry name" value="WD_REPEATS_2"/>
    <property type="match status" value="1"/>
</dbReference>
<gene>
    <name evidence="6" type="ORF">BDV98DRAFT_512003</name>
</gene>
<keyword evidence="2" id="KW-0677">Repeat</keyword>
<dbReference type="OrthoDB" id="7668193at2759"/>
<keyword evidence="1 5" id="KW-0853">WD repeat</keyword>
<dbReference type="SUPFAM" id="SSF50978">
    <property type="entry name" value="WD40 repeat-like"/>
    <property type="match status" value="1"/>
</dbReference>
<dbReference type="PANTHER" id="PTHR19854">
    <property type="entry name" value="TRANSDUCIN BETA-LIKE 3"/>
    <property type="match status" value="1"/>
</dbReference>
<name>A0A5C3QBS9_9AGAR</name>
<evidence type="ECO:0000256" key="3">
    <source>
        <dbReference type="ARBA" id="ARBA00037931"/>
    </source>
</evidence>
<evidence type="ECO:0000256" key="2">
    <source>
        <dbReference type="ARBA" id="ARBA00022737"/>
    </source>
</evidence>
<organism evidence="6 7">
    <name type="scientific">Pterulicium gracile</name>
    <dbReference type="NCBI Taxonomy" id="1884261"/>
    <lineage>
        <taxon>Eukaryota</taxon>
        <taxon>Fungi</taxon>
        <taxon>Dikarya</taxon>
        <taxon>Basidiomycota</taxon>
        <taxon>Agaricomycotina</taxon>
        <taxon>Agaricomycetes</taxon>
        <taxon>Agaricomycetidae</taxon>
        <taxon>Agaricales</taxon>
        <taxon>Pleurotineae</taxon>
        <taxon>Pterulaceae</taxon>
        <taxon>Pterulicium</taxon>
    </lineage>
</organism>
<evidence type="ECO:0000313" key="6">
    <source>
        <dbReference type="EMBL" id="TFK98627.1"/>
    </source>
</evidence>
<keyword evidence="7" id="KW-1185">Reference proteome</keyword>
<dbReference type="STRING" id="1884261.A0A5C3QBS9"/>
<dbReference type="Proteomes" id="UP000305067">
    <property type="component" value="Unassembled WGS sequence"/>
</dbReference>
<evidence type="ECO:0000256" key="4">
    <source>
        <dbReference type="ARBA" id="ARBA00040563"/>
    </source>
</evidence>
<proteinExistence type="inferred from homology"/>
<dbReference type="InterPro" id="IPR019775">
    <property type="entry name" value="WD40_repeat_CS"/>
</dbReference>
<dbReference type="PROSITE" id="PS00678">
    <property type="entry name" value="WD_REPEATS_1"/>
    <property type="match status" value="1"/>
</dbReference>
<dbReference type="InterPro" id="IPR036322">
    <property type="entry name" value="WD40_repeat_dom_sf"/>
</dbReference>
<accession>A0A5C3QBS9</accession>